<evidence type="ECO:0000256" key="2">
    <source>
        <dbReference type="ARBA" id="ARBA00022694"/>
    </source>
</evidence>
<dbReference type="NCBIfam" id="TIGR00188">
    <property type="entry name" value="rnpA"/>
    <property type="match status" value="1"/>
</dbReference>
<keyword evidence="3 7" id="KW-0540">Nuclease</keyword>
<dbReference type="InterPro" id="IPR020568">
    <property type="entry name" value="Ribosomal_Su5_D2-typ_SF"/>
</dbReference>
<dbReference type="SUPFAM" id="SSF54211">
    <property type="entry name" value="Ribosomal protein S5 domain 2-like"/>
    <property type="match status" value="1"/>
</dbReference>
<dbReference type="EC" id="3.1.26.5" evidence="7 8"/>
<evidence type="ECO:0000256" key="5">
    <source>
        <dbReference type="ARBA" id="ARBA00022801"/>
    </source>
</evidence>
<dbReference type="GO" id="GO:0004526">
    <property type="term" value="F:ribonuclease P activity"/>
    <property type="evidence" value="ECO:0007669"/>
    <property type="project" value="UniProtKB-UniRule"/>
</dbReference>
<sequence>MKNKNIIKKNHHFQRIISKKRFQKARSFVIYYVKSDELNFKYGVSVGKKLGNAVIRNKIKRQIRQMVSKRIDSLNNKKLKIVIMARNEFLNRSFEYNEKELEKLLNSIY</sequence>
<dbReference type="InterPro" id="IPR020539">
    <property type="entry name" value="RNase_P_CS"/>
</dbReference>
<proteinExistence type="inferred from homology"/>
<dbReference type="PANTHER" id="PTHR33992">
    <property type="entry name" value="RIBONUCLEASE P PROTEIN COMPONENT"/>
    <property type="match status" value="1"/>
</dbReference>
<evidence type="ECO:0000256" key="6">
    <source>
        <dbReference type="ARBA" id="ARBA00022884"/>
    </source>
</evidence>
<comment type="subunit">
    <text evidence="7">Consists of a catalytic RNA component (M1 or rnpB) and a protein subunit.</text>
</comment>
<dbReference type="GO" id="GO:0000049">
    <property type="term" value="F:tRNA binding"/>
    <property type="evidence" value="ECO:0007669"/>
    <property type="project" value="UniProtKB-UniRule"/>
</dbReference>
<organism evidence="9 10">
    <name type="scientific">Spiroplasma chinense</name>
    <dbReference type="NCBI Taxonomy" id="216932"/>
    <lineage>
        <taxon>Bacteria</taxon>
        <taxon>Bacillati</taxon>
        <taxon>Mycoplasmatota</taxon>
        <taxon>Mollicutes</taxon>
        <taxon>Entomoplasmatales</taxon>
        <taxon>Spiroplasmataceae</taxon>
        <taxon>Spiroplasma</taxon>
    </lineage>
</organism>
<dbReference type="InterPro" id="IPR000100">
    <property type="entry name" value="RNase_P"/>
</dbReference>
<reference evidence="9 10" key="1">
    <citation type="submission" date="2019-08" db="EMBL/GenBank/DDBJ databases">
        <title>Complete genome sequence of Spiroplasma chinense CCH (DSM 19755).</title>
        <authorList>
            <person name="Shen H.-Y."/>
            <person name="Lin Y.-C."/>
            <person name="Chou L."/>
            <person name="Kuo C.-H."/>
        </authorList>
    </citation>
    <scope>NUCLEOTIDE SEQUENCE [LARGE SCALE GENOMIC DNA]</scope>
    <source>
        <strain evidence="9 10">CCH</strain>
    </source>
</reference>
<evidence type="ECO:0000256" key="1">
    <source>
        <dbReference type="ARBA" id="ARBA00002663"/>
    </source>
</evidence>
<dbReference type="Pfam" id="PF00825">
    <property type="entry name" value="Ribonuclease_P"/>
    <property type="match status" value="1"/>
</dbReference>
<keyword evidence="2 7" id="KW-0819">tRNA processing</keyword>
<comment type="function">
    <text evidence="1 7">RNaseP catalyzes the removal of the 5'-leader sequence from pre-tRNA to produce the mature 5'-terminus. It can also cleave other RNA substrates such as 4.5S RNA. The protein component plays an auxiliary but essential role in vivo by binding to the 5'-leader sequence and broadening the substrate specificity of the ribozyme.</text>
</comment>
<name>A0A5B9Y6S8_9MOLU</name>
<dbReference type="Gene3D" id="3.30.230.10">
    <property type="match status" value="1"/>
</dbReference>
<comment type="similarity">
    <text evidence="7">Belongs to the RnpA family.</text>
</comment>
<evidence type="ECO:0000313" key="10">
    <source>
        <dbReference type="Proteomes" id="UP000323144"/>
    </source>
</evidence>
<dbReference type="InterPro" id="IPR014721">
    <property type="entry name" value="Ribsml_uS5_D2-typ_fold_subgr"/>
</dbReference>
<gene>
    <name evidence="7 9" type="primary">rnpA</name>
    <name evidence="9" type="ORF">SCHIN_v1c12260</name>
</gene>
<keyword evidence="5 7" id="KW-0378">Hydrolase</keyword>
<evidence type="ECO:0000313" key="9">
    <source>
        <dbReference type="EMBL" id="QEH62419.1"/>
    </source>
</evidence>
<evidence type="ECO:0000256" key="4">
    <source>
        <dbReference type="ARBA" id="ARBA00022759"/>
    </source>
</evidence>
<evidence type="ECO:0000256" key="7">
    <source>
        <dbReference type="HAMAP-Rule" id="MF_00227"/>
    </source>
</evidence>
<keyword evidence="10" id="KW-1185">Reference proteome</keyword>
<keyword evidence="6 7" id="KW-0694">RNA-binding</keyword>
<accession>A0A5B9Y6S8</accession>
<dbReference type="Proteomes" id="UP000323144">
    <property type="component" value="Chromosome"/>
</dbReference>
<comment type="catalytic activity">
    <reaction evidence="7">
        <text>Endonucleolytic cleavage of RNA, removing 5'-extranucleotides from tRNA precursor.</text>
        <dbReference type="EC" id="3.1.26.5"/>
    </reaction>
</comment>
<dbReference type="PROSITE" id="PS00648">
    <property type="entry name" value="RIBONUCLEASE_P"/>
    <property type="match status" value="1"/>
</dbReference>
<evidence type="ECO:0000256" key="8">
    <source>
        <dbReference type="NCBIfam" id="TIGR00188"/>
    </source>
</evidence>
<dbReference type="KEGG" id="schi:SCHIN_v1c12260"/>
<evidence type="ECO:0000256" key="3">
    <source>
        <dbReference type="ARBA" id="ARBA00022722"/>
    </source>
</evidence>
<dbReference type="GO" id="GO:0030677">
    <property type="term" value="C:ribonuclease P complex"/>
    <property type="evidence" value="ECO:0007669"/>
    <property type="project" value="TreeGrafter"/>
</dbReference>
<dbReference type="AlphaFoldDB" id="A0A5B9Y6S8"/>
<dbReference type="GO" id="GO:0042781">
    <property type="term" value="F:3'-tRNA processing endoribonuclease activity"/>
    <property type="evidence" value="ECO:0007669"/>
    <property type="project" value="TreeGrafter"/>
</dbReference>
<keyword evidence="4 7" id="KW-0255">Endonuclease</keyword>
<protein>
    <recommendedName>
        <fullName evidence="7 8">Ribonuclease P protein component</fullName>
        <shortName evidence="7">RNase P protein</shortName>
        <shortName evidence="7">RNaseP protein</shortName>
        <ecNumber evidence="7 8">3.1.26.5</ecNumber>
    </recommendedName>
    <alternativeName>
        <fullName evidence="7">Protein C5</fullName>
    </alternativeName>
</protein>
<dbReference type="GO" id="GO:0001682">
    <property type="term" value="P:tRNA 5'-leader removal"/>
    <property type="evidence" value="ECO:0007669"/>
    <property type="project" value="UniProtKB-UniRule"/>
</dbReference>
<dbReference type="HAMAP" id="MF_00227">
    <property type="entry name" value="RNase_P"/>
    <property type="match status" value="1"/>
</dbReference>
<dbReference type="EMBL" id="CP043026">
    <property type="protein sequence ID" value="QEH62419.1"/>
    <property type="molecule type" value="Genomic_DNA"/>
</dbReference>
<dbReference type="RefSeq" id="WP_166508777.1">
    <property type="nucleotide sequence ID" value="NZ_CP043026.1"/>
</dbReference>
<dbReference type="PANTHER" id="PTHR33992:SF1">
    <property type="entry name" value="RIBONUCLEASE P PROTEIN COMPONENT"/>
    <property type="match status" value="1"/>
</dbReference>